<dbReference type="InterPro" id="IPR015683">
    <property type="entry name" value="Ionotropic_Glu_rcpt"/>
</dbReference>
<dbReference type="FunFam" id="1.10.287.70:FF:000172">
    <property type="entry name" value="Glutamate receptor"/>
    <property type="match status" value="1"/>
</dbReference>
<evidence type="ECO:0000256" key="9">
    <source>
        <dbReference type="ARBA" id="ARBA00023170"/>
    </source>
</evidence>
<dbReference type="InterPro" id="IPR001828">
    <property type="entry name" value="ANF_lig-bd_rcpt"/>
</dbReference>
<evidence type="ECO:0000256" key="5">
    <source>
        <dbReference type="ARBA" id="ARBA00022729"/>
    </source>
</evidence>
<proteinExistence type="inferred from homology"/>
<dbReference type="GO" id="GO:0015276">
    <property type="term" value="F:ligand-gated monoatomic ion channel activity"/>
    <property type="evidence" value="ECO:0007669"/>
    <property type="project" value="InterPro"/>
</dbReference>
<dbReference type="OrthoDB" id="5984008at2759"/>
<evidence type="ECO:0000256" key="8">
    <source>
        <dbReference type="ARBA" id="ARBA00023136"/>
    </source>
</evidence>
<keyword evidence="12 13" id="KW-0407">Ion channel</keyword>
<evidence type="ECO:0000256" key="4">
    <source>
        <dbReference type="ARBA" id="ARBA00022692"/>
    </source>
</evidence>
<dbReference type="AlphaFoldDB" id="A0A5N6RV17"/>
<dbReference type="SUPFAM" id="SSF53822">
    <property type="entry name" value="Periplasmic binding protein-like I"/>
    <property type="match status" value="1"/>
</dbReference>
<dbReference type="Pfam" id="PF00060">
    <property type="entry name" value="Lig_chan"/>
    <property type="match status" value="1"/>
</dbReference>
<keyword evidence="4 15" id="KW-0812">Transmembrane</keyword>
<evidence type="ECO:0000256" key="16">
    <source>
        <dbReference type="SAM" id="SignalP"/>
    </source>
</evidence>
<dbReference type="Pfam" id="PF10613">
    <property type="entry name" value="Lig_chan-Glu_bd"/>
    <property type="match status" value="1"/>
</dbReference>
<accession>A0A5N6RV17</accession>
<gene>
    <name evidence="18" type="ORF">FH972_019611</name>
</gene>
<dbReference type="InterPro" id="IPR019594">
    <property type="entry name" value="Glu/Gly-bd"/>
</dbReference>
<keyword evidence="9 13" id="KW-0675">Receptor</keyword>
<comment type="subcellular location">
    <subcellularLocation>
        <location evidence="1">Membrane</location>
        <topology evidence="1">Multi-pass membrane protein</topology>
    </subcellularLocation>
</comment>
<sequence>MDTFTFLAIILLLAQGATADVGRTNRSANDQVMRGGIIGAIVDNSSRFGKEQKVAMDMAIMDVKKKTGQSCGLNMTTSQTVVAAWDLINQQKVKAILLPHTWEEASLVAEIGNQAKIPVLSIADSTPLWATKRWPFLLQASPDQNAQMKAIAAIVDSWEWHQVTIIYEDIDSFRSGVIPYLSDAMREIGAEISNLVALSPFDSSSLSTELERLKGEQCRVFLVHLSLPLAMQFFVKAKEMNMMEKDYVWITTNPFTSLVHSLNASIISSMRGIIGVKSYYPQKDNHFQNFHTRFRKRFSFENPEEDNHDPGTLAMQTYDVVWTVCLAMRERSNGGQQLLHKIMLSKFNNVQFFDRKVARAQIFQIINVIGFIGKSYNELGFWSYGKGFSKTTDDRALYNTSMRHLRPVFWPGGPWTSTPRGWTSPSTAKPLRIAVPTQSPFKQYVNVEHDPLTNITNYTGFAIDLFRETVARLSFNLTYNFTPFDGNYDEMVEQVYLKKFDAVVGDVAIVAKRYQHAEFTHPYTESGLVMIVPVRTKNSNRAWLFVKPFTKAMWVLVGAISVYNSFVVWLIERKHHPELKASFFIQMGVVLCSAFTTLFSLQGGKLSSNLSRMAMMVWLFVALVLTQTYVANLTSILTVRRLEPTVTDVESLRNGNEMVGYSIGSFVENYLVEVLNFHRSNIKTYDSAQEHADALRRQEIAAVFLEVPLAKLFLAKYCKEFITAGPTYKVGGFGFVFPRGSPLVPYVTKALLNVSESGRLRYLENNMIASEKCSDGELVDEMSRLSPSSFWVLFIFTGSTSTISLLVYVVRKKRFGHKIIRKLALVVMRHWRHDKKTFPRKVHDKI</sequence>
<keyword evidence="5 16" id="KW-0732">Signal</keyword>
<keyword evidence="11 13" id="KW-1071">Ligand-gated ion channel</keyword>
<feature type="chain" id="PRO_5024316904" description="Glutamate receptor" evidence="16">
    <location>
        <begin position="20"/>
        <end position="846"/>
    </location>
</feature>
<dbReference type="PANTHER" id="PTHR18966">
    <property type="entry name" value="IONOTROPIC GLUTAMATE RECEPTOR"/>
    <property type="match status" value="1"/>
</dbReference>
<feature type="domain" description="Ionotropic glutamate receptor C-terminal" evidence="17">
    <location>
        <begin position="432"/>
        <end position="770"/>
    </location>
</feature>
<dbReference type="Pfam" id="PF01094">
    <property type="entry name" value="ANF_receptor"/>
    <property type="match status" value="1"/>
</dbReference>
<feature type="signal peptide" evidence="16">
    <location>
        <begin position="1"/>
        <end position="19"/>
    </location>
</feature>
<evidence type="ECO:0000256" key="12">
    <source>
        <dbReference type="ARBA" id="ARBA00023303"/>
    </source>
</evidence>
<keyword evidence="3 13" id="KW-0813">Transport</keyword>
<evidence type="ECO:0000259" key="17">
    <source>
        <dbReference type="SMART" id="SM00079"/>
    </source>
</evidence>
<dbReference type="Gene3D" id="3.40.190.10">
    <property type="entry name" value="Periplasmic binding protein-like II"/>
    <property type="match status" value="1"/>
</dbReference>
<evidence type="ECO:0000256" key="7">
    <source>
        <dbReference type="ARBA" id="ARBA00023065"/>
    </source>
</evidence>
<dbReference type="InterPro" id="IPR044440">
    <property type="entry name" value="GABAb_receptor_plant_PBP1"/>
</dbReference>
<dbReference type="FunFam" id="3.40.50.2300:FF:000188">
    <property type="entry name" value="Glutamate receptor"/>
    <property type="match status" value="1"/>
</dbReference>
<dbReference type="FunFam" id="3.40.190.10:FF:000054">
    <property type="entry name" value="Glutamate receptor"/>
    <property type="match status" value="1"/>
</dbReference>
<evidence type="ECO:0000256" key="1">
    <source>
        <dbReference type="ARBA" id="ARBA00004141"/>
    </source>
</evidence>
<keyword evidence="8 13" id="KW-0472">Membrane</keyword>
<evidence type="ECO:0000256" key="13">
    <source>
        <dbReference type="PIRNR" id="PIRNR037090"/>
    </source>
</evidence>
<evidence type="ECO:0000256" key="6">
    <source>
        <dbReference type="ARBA" id="ARBA00022989"/>
    </source>
</evidence>
<keyword evidence="14" id="KW-1015">Disulfide bond</keyword>
<comment type="function">
    <text evidence="13">Glutamate-gated receptor that probably acts as non-selective cation channel.</text>
</comment>
<evidence type="ECO:0000256" key="10">
    <source>
        <dbReference type="ARBA" id="ARBA00023180"/>
    </source>
</evidence>
<evidence type="ECO:0000256" key="11">
    <source>
        <dbReference type="ARBA" id="ARBA00023286"/>
    </source>
</evidence>
<dbReference type="PIRSF" id="PIRSF037090">
    <property type="entry name" value="Iontro_Glu-like_rcpt_pln"/>
    <property type="match status" value="1"/>
</dbReference>
<feature type="disulfide bond" evidence="14">
    <location>
        <begin position="718"/>
        <end position="773"/>
    </location>
</feature>
<evidence type="ECO:0000256" key="3">
    <source>
        <dbReference type="ARBA" id="ARBA00022448"/>
    </source>
</evidence>
<dbReference type="GO" id="GO:0016020">
    <property type="term" value="C:membrane"/>
    <property type="evidence" value="ECO:0007669"/>
    <property type="project" value="UniProtKB-SubCell"/>
</dbReference>
<feature type="transmembrane region" description="Helical" evidence="15">
    <location>
        <begin position="552"/>
        <end position="571"/>
    </location>
</feature>
<name>A0A5N6RV17_9ROSI</name>
<dbReference type="CDD" id="cd13686">
    <property type="entry name" value="GluR_Plant"/>
    <property type="match status" value="1"/>
</dbReference>
<dbReference type="InterPro" id="IPR001320">
    <property type="entry name" value="Iontro_rcpt_C"/>
</dbReference>
<dbReference type="InterPro" id="IPR017103">
    <property type="entry name" value="Iontropic_Glu_rcpt_pln"/>
</dbReference>
<dbReference type="InterPro" id="IPR028082">
    <property type="entry name" value="Peripla_BP_I"/>
</dbReference>
<dbReference type="Gene3D" id="1.10.287.70">
    <property type="match status" value="1"/>
</dbReference>
<evidence type="ECO:0000256" key="15">
    <source>
        <dbReference type="SAM" id="Phobius"/>
    </source>
</evidence>
<feature type="transmembrane region" description="Helical" evidence="15">
    <location>
        <begin position="613"/>
        <end position="631"/>
    </location>
</feature>
<dbReference type="SUPFAM" id="SSF53850">
    <property type="entry name" value="Periplasmic binding protein-like II"/>
    <property type="match status" value="1"/>
</dbReference>
<dbReference type="CDD" id="cd19990">
    <property type="entry name" value="PBP1_GABAb_receptor_plant"/>
    <property type="match status" value="1"/>
</dbReference>
<organism evidence="18 19">
    <name type="scientific">Carpinus fangiana</name>
    <dbReference type="NCBI Taxonomy" id="176857"/>
    <lineage>
        <taxon>Eukaryota</taxon>
        <taxon>Viridiplantae</taxon>
        <taxon>Streptophyta</taxon>
        <taxon>Embryophyta</taxon>
        <taxon>Tracheophyta</taxon>
        <taxon>Spermatophyta</taxon>
        <taxon>Magnoliopsida</taxon>
        <taxon>eudicotyledons</taxon>
        <taxon>Gunneridae</taxon>
        <taxon>Pentapetalae</taxon>
        <taxon>rosids</taxon>
        <taxon>fabids</taxon>
        <taxon>Fagales</taxon>
        <taxon>Betulaceae</taxon>
        <taxon>Carpinus</taxon>
    </lineage>
</organism>
<keyword evidence="7 13" id="KW-0406">Ion transport</keyword>
<keyword evidence="6 15" id="KW-1133">Transmembrane helix</keyword>
<feature type="transmembrane region" description="Helical" evidence="15">
    <location>
        <begin position="583"/>
        <end position="601"/>
    </location>
</feature>
<dbReference type="SMART" id="SM00079">
    <property type="entry name" value="PBPe"/>
    <property type="match status" value="1"/>
</dbReference>
<dbReference type="Gene3D" id="3.40.50.2300">
    <property type="match status" value="2"/>
</dbReference>
<keyword evidence="19" id="KW-1185">Reference proteome</keyword>
<dbReference type="Proteomes" id="UP000327013">
    <property type="component" value="Chromosome 8"/>
</dbReference>
<dbReference type="EMBL" id="CM017328">
    <property type="protein sequence ID" value="KAE8124754.1"/>
    <property type="molecule type" value="Genomic_DNA"/>
</dbReference>
<keyword evidence="10" id="KW-0325">Glycoprotein</keyword>
<comment type="similarity">
    <text evidence="2 13">Belongs to the glutamate-gated ion channel (TC 1.A.10.1) family.</text>
</comment>
<evidence type="ECO:0000313" key="18">
    <source>
        <dbReference type="EMBL" id="KAE8124754.1"/>
    </source>
</evidence>
<evidence type="ECO:0000256" key="2">
    <source>
        <dbReference type="ARBA" id="ARBA00008685"/>
    </source>
</evidence>
<evidence type="ECO:0000313" key="19">
    <source>
        <dbReference type="Proteomes" id="UP000327013"/>
    </source>
</evidence>
<evidence type="ECO:0000256" key="14">
    <source>
        <dbReference type="PIRSR" id="PIRSR037090-50"/>
    </source>
</evidence>
<feature type="transmembrane region" description="Helical" evidence="15">
    <location>
        <begin position="790"/>
        <end position="810"/>
    </location>
</feature>
<protein>
    <recommendedName>
        <fullName evidence="13">Glutamate receptor</fullName>
    </recommendedName>
</protein>
<reference evidence="18 19" key="1">
    <citation type="submission" date="2019-06" db="EMBL/GenBank/DDBJ databases">
        <title>A chromosomal-level reference genome of Carpinus fangiana (Coryloideae, Betulaceae).</title>
        <authorList>
            <person name="Yang X."/>
            <person name="Wang Z."/>
            <person name="Zhang L."/>
            <person name="Hao G."/>
            <person name="Liu J."/>
            <person name="Yang Y."/>
        </authorList>
    </citation>
    <scope>NUCLEOTIDE SEQUENCE [LARGE SCALE GENOMIC DNA]</scope>
    <source>
        <strain evidence="18">Cfa_2016G</strain>
        <tissue evidence="18">Leaf</tissue>
    </source>
</reference>